<dbReference type="FunFam" id="3.40.50.300:FF:000425">
    <property type="entry name" value="Probable ABC transporter, ATP-binding subunit"/>
    <property type="match status" value="1"/>
</dbReference>
<dbReference type="InterPro" id="IPR003439">
    <property type="entry name" value="ABC_transporter-like_ATP-bd"/>
</dbReference>
<dbReference type="Pfam" id="PF00571">
    <property type="entry name" value="CBS"/>
    <property type="match status" value="1"/>
</dbReference>
<dbReference type="RefSeq" id="WP_013253603.1">
    <property type="nucleotide sequence ID" value="NC_014364.1"/>
</dbReference>
<dbReference type="KEGG" id="ssm:Spirs_1006"/>
<organism evidence="9 10">
    <name type="scientific">Sediminispirochaeta smaragdinae (strain DSM 11293 / JCM 15392 / SEBR 4228)</name>
    <name type="common">Spirochaeta smaragdinae</name>
    <dbReference type="NCBI Taxonomy" id="573413"/>
    <lineage>
        <taxon>Bacteria</taxon>
        <taxon>Pseudomonadati</taxon>
        <taxon>Spirochaetota</taxon>
        <taxon>Spirochaetia</taxon>
        <taxon>Spirochaetales</taxon>
        <taxon>Spirochaetaceae</taxon>
        <taxon>Sediminispirochaeta</taxon>
    </lineage>
</organism>
<dbReference type="eggNOG" id="COG1125">
    <property type="taxonomic scope" value="Bacteria"/>
</dbReference>
<accession>E1RCQ9</accession>
<dbReference type="InterPro" id="IPR027417">
    <property type="entry name" value="P-loop_NTPase"/>
</dbReference>
<evidence type="ECO:0000256" key="1">
    <source>
        <dbReference type="ARBA" id="ARBA00005417"/>
    </source>
</evidence>
<gene>
    <name evidence="9" type="ordered locus">Spirs_1006</name>
</gene>
<dbReference type="PROSITE" id="PS00211">
    <property type="entry name" value="ABC_TRANSPORTER_1"/>
    <property type="match status" value="1"/>
</dbReference>
<keyword evidence="6" id="KW-0129">CBS domain</keyword>
<dbReference type="GO" id="GO:0016020">
    <property type="term" value="C:membrane"/>
    <property type="evidence" value="ECO:0007669"/>
    <property type="project" value="InterPro"/>
</dbReference>
<sequence>MIELKRVTKRFDKKLAVQDLSMTIEQGKITMLIGPSGCGKTTTLKMINRLIDATEGDITISGRSIYDLDAVQLRRSIGYVIQETGLFPHMDVFTNIAMVPRLIGWDERKIKNRVDELLHLVTLNGSYVHKYPLQLSGGERQRVGLARALAADPEILLMDEPFGAIDPINRSRLHDSFLSIQEKIEKTIVFVTHDINEAIKLGDKIAIMQNGNLVQYDNVNNILYEPENKFVEKLLGHDRNIKALVLKKNKDYIVTTGYVQVHKADKPEAVIRKMEEKGKRVAIVTDSDEKFLGLFALEKSRKDPQPHLSFIDNVVTVEKNNNLQETFSLMIDAGESSLPVVTEGNRFVGAINLEDIFNEFKKAQED</sequence>
<dbReference type="eggNOG" id="COG0517">
    <property type="taxonomic scope" value="Bacteria"/>
</dbReference>
<dbReference type="OrthoDB" id="9772862at2"/>
<dbReference type="PROSITE" id="PS51371">
    <property type="entry name" value="CBS"/>
    <property type="match status" value="1"/>
</dbReference>
<dbReference type="CDD" id="cd02205">
    <property type="entry name" value="CBS_pair_SF"/>
    <property type="match status" value="1"/>
</dbReference>
<dbReference type="SMART" id="SM00116">
    <property type="entry name" value="CBS"/>
    <property type="match status" value="1"/>
</dbReference>
<dbReference type="SMART" id="SM00382">
    <property type="entry name" value="AAA"/>
    <property type="match status" value="1"/>
</dbReference>
<dbReference type="InterPro" id="IPR046342">
    <property type="entry name" value="CBS_dom_sf"/>
</dbReference>
<evidence type="ECO:0000256" key="4">
    <source>
        <dbReference type="ARBA" id="ARBA00022741"/>
    </source>
</evidence>
<evidence type="ECO:0000313" key="9">
    <source>
        <dbReference type="EMBL" id="ADK80139.1"/>
    </source>
</evidence>
<evidence type="ECO:0000256" key="5">
    <source>
        <dbReference type="ARBA" id="ARBA00022840"/>
    </source>
</evidence>
<proteinExistence type="inferred from homology"/>
<evidence type="ECO:0000256" key="6">
    <source>
        <dbReference type="PROSITE-ProRule" id="PRU00703"/>
    </source>
</evidence>
<dbReference type="SUPFAM" id="SSF52540">
    <property type="entry name" value="P-loop containing nucleoside triphosphate hydrolases"/>
    <property type="match status" value="1"/>
</dbReference>
<dbReference type="PANTHER" id="PTHR43117">
    <property type="entry name" value="OSMOPROTECTANT IMPORT ATP-BINDING PROTEIN OSMV"/>
    <property type="match status" value="1"/>
</dbReference>
<dbReference type="InterPro" id="IPR000644">
    <property type="entry name" value="CBS_dom"/>
</dbReference>
<dbReference type="PANTHER" id="PTHR43117:SF4">
    <property type="entry name" value="OSMOPROTECTANT IMPORT ATP-BINDING PROTEIN OSMV"/>
    <property type="match status" value="1"/>
</dbReference>
<dbReference type="InterPro" id="IPR003593">
    <property type="entry name" value="AAA+_ATPase"/>
</dbReference>
<dbReference type="EMBL" id="CP002116">
    <property type="protein sequence ID" value="ADK80139.1"/>
    <property type="molecule type" value="Genomic_DNA"/>
</dbReference>
<reference evidence="9 10" key="1">
    <citation type="journal article" date="2010" name="Stand. Genomic Sci.">
        <title>Complete genome sequence of Spirochaeta smaragdinae type strain (SEBR 4228).</title>
        <authorList>
            <person name="Mavromatis K."/>
            <person name="Yasawong M."/>
            <person name="Chertkov O."/>
            <person name="Lapidus A."/>
            <person name="Lucas S."/>
            <person name="Nolan M."/>
            <person name="Del Rio T.G."/>
            <person name="Tice H."/>
            <person name="Cheng J.F."/>
            <person name="Pitluck S."/>
            <person name="Liolios K."/>
            <person name="Ivanova N."/>
            <person name="Tapia R."/>
            <person name="Han C."/>
            <person name="Bruce D."/>
            <person name="Goodwin L."/>
            <person name="Pati A."/>
            <person name="Chen A."/>
            <person name="Palaniappan K."/>
            <person name="Land M."/>
            <person name="Hauser L."/>
            <person name="Chang Y.J."/>
            <person name="Jeffries C.D."/>
            <person name="Detter J.C."/>
            <person name="Rohde M."/>
            <person name="Brambilla E."/>
            <person name="Spring S."/>
            <person name="Goker M."/>
            <person name="Sikorski J."/>
            <person name="Woyke T."/>
            <person name="Bristow J."/>
            <person name="Eisen J.A."/>
            <person name="Markowitz V."/>
            <person name="Hugenholtz P."/>
            <person name="Klenk H.P."/>
            <person name="Kyrpides N.C."/>
        </authorList>
    </citation>
    <scope>NUCLEOTIDE SEQUENCE [LARGE SCALE GENOMIC DNA]</scope>
    <source>
        <strain evidence="10">DSM 11293 / JCM 15392 / SEBR 4228</strain>
    </source>
</reference>
<name>E1RCQ9_SEDSS</name>
<keyword evidence="2" id="KW-0813">Transport</keyword>
<dbReference type="Gene3D" id="3.10.580.10">
    <property type="entry name" value="CBS-domain"/>
    <property type="match status" value="1"/>
</dbReference>
<feature type="domain" description="CBS" evidence="8">
    <location>
        <begin position="310"/>
        <end position="366"/>
    </location>
</feature>
<dbReference type="SUPFAM" id="SSF54631">
    <property type="entry name" value="CBS-domain pair"/>
    <property type="match status" value="1"/>
</dbReference>
<dbReference type="HOGENOM" id="CLU_000604_2_2_12"/>
<dbReference type="InterPro" id="IPR005892">
    <property type="entry name" value="Gly-betaine_transp_ATP-bd"/>
</dbReference>
<keyword evidence="10" id="KW-1185">Reference proteome</keyword>
<protein>
    <submittedName>
        <fullName evidence="9">Glycine betaine/L-proline ABC transporter, ATPase subunit</fullName>
    </submittedName>
</protein>
<dbReference type="GO" id="GO:0031460">
    <property type="term" value="P:glycine betaine transport"/>
    <property type="evidence" value="ECO:0007669"/>
    <property type="project" value="InterPro"/>
</dbReference>
<evidence type="ECO:0000256" key="3">
    <source>
        <dbReference type="ARBA" id="ARBA00022737"/>
    </source>
</evidence>
<comment type="similarity">
    <text evidence="1">Belongs to the ABC transporter superfamily.</text>
</comment>
<dbReference type="PROSITE" id="PS50893">
    <property type="entry name" value="ABC_TRANSPORTER_2"/>
    <property type="match status" value="1"/>
</dbReference>
<dbReference type="GO" id="GO:0016887">
    <property type="term" value="F:ATP hydrolysis activity"/>
    <property type="evidence" value="ECO:0007669"/>
    <property type="project" value="InterPro"/>
</dbReference>
<feature type="domain" description="ABC transporter" evidence="7">
    <location>
        <begin position="2"/>
        <end position="235"/>
    </location>
</feature>
<keyword evidence="5" id="KW-0067">ATP-binding</keyword>
<dbReference type="Pfam" id="PF00005">
    <property type="entry name" value="ABC_tran"/>
    <property type="match status" value="1"/>
</dbReference>
<evidence type="ECO:0000256" key="2">
    <source>
        <dbReference type="ARBA" id="ARBA00022448"/>
    </source>
</evidence>
<dbReference type="GO" id="GO:0005524">
    <property type="term" value="F:ATP binding"/>
    <property type="evidence" value="ECO:0007669"/>
    <property type="project" value="UniProtKB-KW"/>
</dbReference>
<dbReference type="AlphaFoldDB" id="E1RCQ9"/>
<dbReference type="STRING" id="573413.Spirs_1006"/>
<dbReference type="NCBIfam" id="TIGR01186">
    <property type="entry name" value="proV"/>
    <property type="match status" value="1"/>
</dbReference>
<keyword evidence="3" id="KW-0677">Repeat</keyword>
<dbReference type="InterPro" id="IPR017871">
    <property type="entry name" value="ABC_transporter-like_CS"/>
</dbReference>
<keyword evidence="4" id="KW-0547">Nucleotide-binding</keyword>
<dbReference type="Gene3D" id="3.40.50.300">
    <property type="entry name" value="P-loop containing nucleotide triphosphate hydrolases"/>
    <property type="match status" value="1"/>
</dbReference>
<dbReference type="Proteomes" id="UP000002318">
    <property type="component" value="Chromosome"/>
</dbReference>
<evidence type="ECO:0000313" key="10">
    <source>
        <dbReference type="Proteomes" id="UP000002318"/>
    </source>
</evidence>
<evidence type="ECO:0000259" key="8">
    <source>
        <dbReference type="PROSITE" id="PS51371"/>
    </source>
</evidence>
<evidence type="ECO:0000259" key="7">
    <source>
        <dbReference type="PROSITE" id="PS50893"/>
    </source>
</evidence>